<dbReference type="PATRIC" id="fig|1423726.3.peg.1916"/>
<dbReference type="AlphaFoldDB" id="A0A0R1GN89"/>
<feature type="binding site" evidence="1">
    <location>
        <position position="176"/>
    </location>
    <ligand>
        <name>Zn(2+)</name>
        <dbReference type="ChEBI" id="CHEBI:29105"/>
    </ligand>
</feature>
<name>A0A0R1GN89_9LACO</name>
<dbReference type="InterPro" id="IPR052891">
    <property type="entry name" value="DNA-3mA_glycosylase"/>
</dbReference>
<feature type="binding site" evidence="1">
    <location>
        <position position="180"/>
    </location>
    <ligand>
        <name>Zn(2+)</name>
        <dbReference type="ChEBI" id="CHEBI:29105"/>
    </ligand>
</feature>
<dbReference type="Proteomes" id="UP000051461">
    <property type="component" value="Unassembled WGS sequence"/>
</dbReference>
<organism evidence="2 3">
    <name type="scientific">Loigolactobacillus bifermentans DSM 20003</name>
    <dbReference type="NCBI Taxonomy" id="1423726"/>
    <lineage>
        <taxon>Bacteria</taxon>
        <taxon>Bacillati</taxon>
        <taxon>Bacillota</taxon>
        <taxon>Bacilli</taxon>
        <taxon>Lactobacillales</taxon>
        <taxon>Lactobacillaceae</taxon>
        <taxon>Loigolactobacillus</taxon>
    </lineage>
</organism>
<dbReference type="STRING" id="1423726.FC07_GL001847"/>
<keyword evidence="3" id="KW-1185">Reference proteome</keyword>
<proteinExistence type="predicted"/>
<dbReference type="SUPFAM" id="SSF48150">
    <property type="entry name" value="DNA-glycosylase"/>
    <property type="match status" value="1"/>
</dbReference>
<evidence type="ECO:0000256" key="1">
    <source>
        <dbReference type="PIRSR" id="PIRSR605019-1"/>
    </source>
</evidence>
<dbReference type="EMBL" id="AZDA01000136">
    <property type="protein sequence ID" value="KRK32794.1"/>
    <property type="molecule type" value="Genomic_DNA"/>
</dbReference>
<keyword evidence="1" id="KW-0479">Metal-binding</keyword>
<dbReference type="GO" id="GO:0006284">
    <property type="term" value="P:base-excision repair"/>
    <property type="evidence" value="ECO:0007669"/>
    <property type="project" value="InterPro"/>
</dbReference>
<feature type="binding site" evidence="1">
    <location>
        <position position="4"/>
    </location>
    <ligand>
        <name>Zn(2+)</name>
        <dbReference type="ChEBI" id="CHEBI:29105"/>
    </ligand>
</feature>
<dbReference type="GO" id="GO:0046872">
    <property type="term" value="F:metal ion binding"/>
    <property type="evidence" value="ECO:0007669"/>
    <property type="project" value="UniProtKB-KW"/>
</dbReference>
<dbReference type="RefSeq" id="WP_057905706.1">
    <property type="nucleotide sequence ID" value="NZ_AZDA01000136.1"/>
</dbReference>
<evidence type="ECO:0000313" key="2">
    <source>
        <dbReference type="EMBL" id="KRK32794.1"/>
    </source>
</evidence>
<reference evidence="2 3" key="1">
    <citation type="journal article" date="2015" name="Genome Announc.">
        <title>Expanding the biotechnology potential of lactobacilli through comparative genomics of 213 strains and associated genera.</title>
        <authorList>
            <person name="Sun Z."/>
            <person name="Harris H.M."/>
            <person name="McCann A."/>
            <person name="Guo C."/>
            <person name="Argimon S."/>
            <person name="Zhang W."/>
            <person name="Yang X."/>
            <person name="Jeffery I.B."/>
            <person name="Cooney J.C."/>
            <person name="Kagawa T.F."/>
            <person name="Liu W."/>
            <person name="Song Y."/>
            <person name="Salvetti E."/>
            <person name="Wrobel A."/>
            <person name="Rasinkangas P."/>
            <person name="Parkhill J."/>
            <person name="Rea M.C."/>
            <person name="O'Sullivan O."/>
            <person name="Ritari J."/>
            <person name="Douillard F.P."/>
            <person name="Paul Ross R."/>
            <person name="Yang R."/>
            <person name="Briner A.E."/>
            <person name="Felis G.E."/>
            <person name="de Vos W.M."/>
            <person name="Barrangou R."/>
            <person name="Klaenhammer T.R."/>
            <person name="Caufield P.W."/>
            <person name="Cui Y."/>
            <person name="Zhang H."/>
            <person name="O'Toole P.W."/>
        </authorList>
    </citation>
    <scope>NUCLEOTIDE SEQUENCE [LARGE SCALE GENOMIC DNA]</scope>
    <source>
        <strain evidence="2 3">DSM 20003</strain>
    </source>
</reference>
<dbReference type="InterPro" id="IPR011257">
    <property type="entry name" value="DNA_glycosylase"/>
</dbReference>
<accession>A0A0R1GN89</accession>
<comment type="caution">
    <text evidence="2">The sequence shown here is derived from an EMBL/GenBank/DDBJ whole genome shotgun (WGS) entry which is preliminary data.</text>
</comment>
<feature type="binding site" evidence="1">
    <location>
        <position position="18"/>
    </location>
    <ligand>
        <name>Zn(2+)</name>
        <dbReference type="ChEBI" id="CHEBI:29105"/>
    </ligand>
</feature>
<dbReference type="Pfam" id="PF03352">
    <property type="entry name" value="Adenine_glyco"/>
    <property type="match status" value="1"/>
</dbReference>
<evidence type="ECO:0000313" key="3">
    <source>
        <dbReference type="Proteomes" id="UP000051461"/>
    </source>
</evidence>
<dbReference type="InterPro" id="IPR005019">
    <property type="entry name" value="Adenine_glyco"/>
</dbReference>
<dbReference type="PANTHER" id="PTHR30037:SF4">
    <property type="entry name" value="DNA-3-METHYLADENINE GLYCOSYLASE I"/>
    <property type="match status" value="1"/>
</dbReference>
<gene>
    <name evidence="2" type="ORF">FC07_GL001847</name>
</gene>
<sequence>MQRCDWAEHADSLMTAYHDQEWGVPTTDERKTFELLTLELMQAGLSWQTVLNKRDHFRQAFDNFEVTKIARYDDQAVQRLRHDAGIIRNRLKIAAVIHNAQVLVAWHQQGQTLNDWLWAYVAYQPIVHRYATMAEMPTQTPLAQQISKDLKKADFRFVGPTIIQSLLQALGIFDDHLAGCQVHHIQ</sequence>
<dbReference type="GO" id="GO:0008725">
    <property type="term" value="F:DNA-3-methyladenine glycosylase activity"/>
    <property type="evidence" value="ECO:0007669"/>
    <property type="project" value="InterPro"/>
</dbReference>
<dbReference type="Gene3D" id="1.10.340.30">
    <property type="entry name" value="Hypothetical protein, domain 2"/>
    <property type="match status" value="1"/>
</dbReference>
<dbReference type="PANTHER" id="PTHR30037">
    <property type="entry name" value="DNA-3-METHYLADENINE GLYCOSYLASE 1"/>
    <property type="match status" value="1"/>
</dbReference>
<keyword evidence="1" id="KW-0862">Zinc</keyword>
<dbReference type="OrthoDB" id="9807664at2"/>
<protein>
    <submittedName>
        <fullName evidence="2">Dna-3-methyladenine glycosylase</fullName>
    </submittedName>
</protein>